<evidence type="ECO:0000256" key="14">
    <source>
        <dbReference type="HAMAP-Rule" id="MF_01398"/>
    </source>
</evidence>
<keyword evidence="11 14" id="KW-0066">ATP synthesis</keyword>
<evidence type="ECO:0000256" key="13">
    <source>
        <dbReference type="ARBA" id="ARBA00025830"/>
    </source>
</evidence>
<dbReference type="InterPro" id="IPR050059">
    <property type="entry name" value="ATP_synthase_B_chain"/>
</dbReference>
<dbReference type="PANTHER" id="PTHR33445:SF1">
    <property type="entry name" value="ATP SYNTHASE SUBUNIT B"/>
    <property type="match status" value="1"/>
</dbReference>
<keyword evidence="3 14" id="KW-0813">Transport</keyword>
<feature type="region of interest" description="Disordered" evidence="17">
    <location>
        <begin position="183"/>
        <end position="207"/>
    </location>
</feature>
<evidence type="ECO:0000256" key="4">
    <source>
        <dbReference type="ARBA" id="ARBA00022475"/>
    </source>
</evidence>
<evidence type="ECO:0000256" key="10">
    <source>
        <dbReference type="ARBA" id="ARBA00023136"/>
    </source>
</evidence>
<dbReference type="GO" id="GO:0005886">
    <property type="term" value="C:plasma membrane"/>
    <property type="evidence" value="ECO:0007669"/>
    <property type="project" value="UniProtKB-SubCell"/>
</dbReference>
<reference evidence="18 19" key="1">
    <citation type="submission" date="2012-08" db="EMBL/GenBank/DDBJ databases">
        <title>Whole genome shotgun sequence of Kineosphaera limosa NBRC 100340.</title>
        <authorList>
            <person name="Yoshida I."/>
            <person name="Isaki S."/>
            <person name="Hosoyama A."/>
            <person name="Tsuchikane K."/>
            <person name="Katsumata H."/>
            <person name="Ando Y."/>
            <person name="Ohji S."/>
            <person name="Hamada M."/>
            <person name="Tamura T."/>
            <person name="Yamazoe A."/>
            <person name="Yamazaki S."/>
            <person name="Fujita N."/>
        </authorList>
    </citation>
    <scope>NUCLEOTIDE SEQUENCE [LARGE SCALE GENOMIC DNA]</scope>
    <source>
        <strain evidence="18 19">NBRC 100340</strain>
    </source>
</reference>
<dbReference type="EMBL" id="BAHD01000081">
    <property type="protein sequence ID" value="GAB97764.1"/>
    <property type="molecule type" value="Genomic_DNA"/>
</dbReference>
<dbReference type="GO" id="GO:0046961">
    <property type="term" value="F:proton-transporting ATPase activity, rotational mechanism"/>
    <property type="evidence" value="ECO:0007669"/>
    <property type="project" value="TreeGrafter"/>
</dbReference>
<evidence type="ECO:0000256" key="8">
    <source>
        <dbReference type="ARBA" id="ARBA00022989"/>
    </source>
</evidence>
<dbReference type="InterPro" id="IPR005864">
    <property type="entry name" value="ATP_synth_F0_bsu_bac"/>
</dbReference>
<evidence type="ECO:0000313" key="18">
    <source>
        <dbReference type="EMBL" id="GAB97764.1"/>
    </source>
</evidence>
<feature type="coiled-coil region" evidence="16">
    <location>
        <begin position="67"/>
        <end position="101"/>
    </location>
</feature>
<protein>
    <recommendedName>
        <fullName evidence="14">ATP synthase subunit b</fullName>
    </recommendedName>
    <alternativeName>
        <fullName evidence="14">ATP synthase F(0) sector subunit b</fullName>
    </alternativeName>
    <alternativeName>
        <fullName evidence="14">ATPase subunit I</fullName>
    </alternativeName>
    <alternativeName>
        <fullName evidence="14">F-type ATPase subunit b</fullName>
        <shortName evidence="14">F-ATPase subunit b</shortName>
    </alternativeName>
</protein>
<evidence type="ECO:0000313" key="19">
    <source>
        <dbReference type="Proteomes" id="UP000008366"/>
    </source>
</evidence>
<comment type="function">
    <text evidence="14">Component of the F(0) channel, it forms part of the peripheral stalk, linking F(1) to F(0).</text>
</comment>
<evidence type="ECO:0000256" key="5">
    <source>
        <dbReference type="ARBA" id="ARBA00022547"/>
    </source>
</evidence>
<evidence type="ECO:0000256" key="11">
    <source>
        <dbReference type="ARBA" id="ARBA00023310"/>
    </source>
</evidence>
<keyword evidence="7 14" id="KW-0375">Hydrogen ion transport</keyword>
<sequence length="207" mass="22102">MQLIAGSVATAATADPEANALPILPYLPEFFVGLVIFLLYLWVVAKFVVPAVERMYAERKAAIEGGMSKAEDAQREAEAMLAQYEAQLAEARDESAQIREDAREQGAAIIAEMREQAQAEAGRITANAHKQIEAERQQAAISLRQDVGRLSTDLASRIVGESLHDEARQNNIVDRFLAELESGEIRPSTPGSAGGGAPVGAGSDGAQ</sequence>
<evidence type="ECO:0000256" key="9">
    <source>
        <dbReference type="ARBA" id="ARBA00023065"/>
    </source>
</evidence>
<evidence type="ECO:0000256" key="6">
    <source>
        <dbReference type="ARBA" id="ARBA00022692"/>
    </source>
</evidence>
<keyword evidence="9 14" id="KW-0406">Ion transport</keyword>
<dbReference type="GO" id="GO:0046933">
    <property type="term" value="F:proton-transporting ATP synthase activity, rotational mechanism"/>
    <property type="evidence" value="ECO:0007669"/>
    <property type="project" value="UniProtKB-UniRule"/>
</dbReference>
<dbReference type="HAMAP" id="MF_01398">
    <property type="entry name" value="ATP_synth_b_bprime"/>
    <property type="match status" value="1"/>
</dbReference>
<evidence type="ECO:0000256" key="2">
    <source>
        <dbReference type="ARBA" id="ARBA00005513"/>
    </source>
</evidence>
<keyword evidence="8 14" id="KW-1133">Transmembrane helix</keyword>
<keyword evidence="6 14" id="KW-0812">Transmembrane</keyword>
<evidence type="ECO:0000256" key="12">
    <source>
        <dbReference type="ARBA" id="ARBA00025198"/>
    </source>
</evidence>
<dbReference type="SUPFAM" id="SSF81573">
    <property type="entry name" value="F1F0 ATP synthase subunit B, membrane domain"/>
    <property type="match status" value="1"/>
</dbReference>
<keyword evidence="4 14" id="KW-1003">Cell membrane</keyword>
<dbReference type="NCBIfam" id="NF004412">
    <property type="entry name" value="PRK05759.1-3"/>
    <property type="match status" value="1"/>
</dbReference>
<dbReference type="STRING" id="1184609.KILIM_081_00060"/>
<proteinExistence type="inferred from homology"/>
<keyword evidence="5 14" id="KW-0138">CF(0)</keyword>
<dbReference type="InterPro" id="IPR028987">
    <property type="entry name" value="ATP_synth_B-like_membr_sf"/>
</dbReference>
<gene>
    <name evidence="14 18" type="primary">atpF</name>
    <name evidence="18" type="ORF">KILIM_081_00060</name>
</gene>
<evidence type="ECO:0000256" key="16">
    <source>
        <dbReference type="SAM" id="Coils"/>
    </source>
</evidence>
<evidence type="ECO:0000256" key="17">
    <source>
        <dbReference type="SAM" id="MobiDB-lite"/>
    </source>
</evidence>
<comment type="function">
    <text evidence="12 14">F(1)F(0) ATP synthase produces ATP from ADP in the presence of a proton or sodium gradient. F-type ATPases consist of two structural domains, F(1) containing the extramembraneous catalytic core and F(0) containing the membrane proton channel, linked together by a central stalk and a peripheral stalk. During catalysis, ATP synthesis in the catalytic domain of F(1) is coupled via a rotary mechanism of the central stalk subunits to proton translocation.</text>
</comment>
<dbReference type="Proteomes" id="UP000008366">
    <property type="component" value="Unassembled WGS sequence"/>
</dbReference>
<comment type="similarity">
    <text evidence="2 14 15">Belongs to the ATPase B chain family.</text>
</comment>
<dbReference type="GO" id="GO:0045259">
    <property type="term" value="C:proton-transporting ATP synthase complex"/>
    <property type="evidence" value="ECO:0007669"/>
    <property type="project" value="UniProtKB-KW"/>
</dbReference>
<keyword evidence="19" id="KW-1185">Reference proteome</keyword>
<organism evidence="18 19">
    <name type="scientific">Kineosphaera limosa NBRC 100340</name>
    <dbReference type="NCBI Taxonomy" id="1184609"/>
    <lineage>
        <taxon>Bacteria</taxon>
        <taxon>Bacillati</taxon>
        <taxon>Actinomycetota</taxon>
        <taxon>Actinomycetes</taxon>
        <taxon>Micrococcales</taxon>
        <taxon>Dermatophilaceae</taxon>
        <taxon>Kineosphaera</taxon>
    </lineage>
</organism>
<dbReference type="eggNOG" id="COG0711">
    <property type="taxonomic scope" value="Bacteria"/>
</dbReference>
<comment type="subcellular location">
    <subcellularLocation>
        <location evidence="1 14">Cell membrane</location>
        <topology evidence="1 14">Single-pass membrane protein</topology>
    </subcellularLocation>
</comment>
<comment type="caution">
    <text evidence="18">The sequence shown here is derived from an EMBL/GenBank/DDBJ whole genome shotgun (WGS) entry which is preliminary data.</text>
</comment>
<feature type="compositionally biased region" description="Gly residues" evidence="17">
    <location>
        <begin position="192"/>
        <end position="207"/>
    </location>
</feature>
<dbReference type="Gene3D" id="1.20.5.620">
    <property type="entry name" value="F1F0 ATP synthase subunit B, membrane domain"/>
    <property type="match status" value="1"/>
</dbReference>
<dbReference type="Pfam" id="PF00430">
    <property type="entry name" value="ATP-synt_B"/>
    <property type="match status" value="1"/>
</dbReference>
<name>K6XG00_9MICO</name>
<dbReference type="NCBIfam" id="TIGR01144">
    <property type="entry name" value="ATP_synt_b"/>
    <property type="match status" value="1"/>
</dbReference>
<feature type="transmembrane region" description="Helical" evidence="14">
    <location>
        <begin position="30"/>
        <end position="49"/>
    </location>
</feature>
<dbReference type="PANTHER" id="PTHR33445">
    <property type="entry name" value="ATP SYNTHASE SUBUNIT B', CHLOROPLASTIC"/>
    <property type="match status" value="1"/>
</dbReference>
<evidence type="ECO:0000256" key="15">
    <source>
        <dbReference type="RuleBase" id="RU003848"/>
    </source>
</evidence>
<accession>K6XG00</accession>
<dbReference type="RefSeq" id="WP_006594296.1">
    <property type="nucleotide sequence ID" value="NZ_BAHD01000081.1"/>
</dbReference>
<evidence type="ECO:0000256" key="3">
    <source>
        <dbReference type="ARBA" id="ARBA00022448"/>
    </source>
</evidence>
<keyword evidence="16" id="KW-0175">Coiled coil</keyword>
<dbReference type="AlphaFoldDB" id="K6XG00"/>
<dbReference type="InterPro" id="IPR002146">
    <property type="entry name" value="ATP_synth_b/b'su_bac/chlpt"/>
</dbReference>
<comment type="subunit">
    <text evidence="13 14">F-type ATPases have 2 components, F(1) - the catalytic core - and F(0) - the membrane proton channel. F(1) has five subunits: alpha(3), beta(3), gamma(1), delta(1), epsilon(1). F(0) has three main subunits: a(1), b(2) and c(10-14). The alpha and beta chains form an alternating ring which encloses part of the gamma chain. F(1) is attached to F(0) by a central stalk formed by the gamma and epsilon chains, while a peripheral stalk is formed by the delta and b chains.</text>
</comment>
<keyword evidence="10 14" id="KW-0472">Membrane</keyword>
<dbReference type="CDD" id="cd06503">
    <property type="entry name" value="ATP-synt_Fo_b"/>
    <property type="match status" value="1"/>
</dbReference>
<evidence type="ECO:0000256" key="7">
    <source>
        <dbReference type="ARBA" id="ARBA00022781"/>
    </source>
</evidence>
<evidence type="ECO:0000256" key="1">
    <source>
        <dbReference type="ARBA" id="ARBA00004162"/>
    </source>
</evidence>